<dbReference type="PRINTS" id="PR00337">
    <property type="entry name" value="LEUILEVALBP"/>
</dbReference>
<reference evidence="7 8" key="1">
    <citation type="submission" date="2018-07" db="EMBL/GenBank/DDBJ databases">
        <title>Crenobacter cavernae sp. nov., isolated from a karst cave.</title>
        <authorList>
            <person name="Zhu H."/>
        </authorList>
    </citation>
    <scope>NUCLEOTIDE SEQUENCE [LARGE SCALE GENOMIC DNA]</scope>
    <source>
        <strain evidence="7 8">K1W11S-77</strain>
    </source>
</reference>
<keyword evidence="3 5" id="KW-0732">Signal</keyword>
<evidence type="ECO:0000256" key="3">
    <source>
        <dbReference type="ARBA" id="ARBA00022729"/>
    </source>
</evidence>
<dbReference type="PANTHER" id="PTHR47151">
    <property type="entry name" value="LEU/ILE/VAL-BINDING ABC TRANSPORTER SUBUNIT"/>
    <property type="match status" value="1"/>
</dbReference>
<feature type="domain" description="Leucine-binding protein" evidence="6">
    <location>
        <begin position="45"/>
        <end position="385"/>
    </location>
</feature>
<evidence type="ECO:0000256" key="2">
    <source>
        <dbReference type="ARBA" id="ARBA00022448"/>
    </source>
</evidence>
<organism evidence="7 8">
    <name type="scientific">Crenobacter cavernae</name>
    <dbReference type="NCBI Taxonomy" id="2290923"/>
    <lineage>
        <taxon>Bacteria</taxon>
        <taxon>Pseudomonadati</taxon>
        <taxon>Pseudomonadota</taxon>
        <taxon>Betaproteobacteria</taxon>
        <taxon>Neisseriales</taxon>
        <taxon>Neisseriaceae</taxon>
        <taxon>Crenobacter</taxon>
    </lineage>
</organism>
<comment type="similarity">
    <text evidence="1">Belongs to the leucine-binding protein family.</text>
</comment>
<dbReference type="EMBL" id="CP031337">
    <property type="protein sequence ID" value="AXK40356.1"/>
    <property type="molecule type" value="Genomic_DNA"/>
</dbReference>
<dbReference type="CDD" id="cd06342">
    <property type="entry name" value="PBP1_ABC_LIVBP-like"/>
    <property type="match status" value="1"/>
</dbReference>
<evidence type="ECO:0000259" key="6">
    <source>
        <dbReference type="Pfam" id="PF13458"/>
    </source>
</evidence>
<evidence type="ECO:0000313" key="8">
    <source>
        <dbReference type="Proteomes" id="UP000254537"/>
    </source>
</evidence>
<keyword evidence="2" id="KW-0813">Transport</keyword>
<evidence type="ECO:0000256" key="5">
    <source>
        <dbReference type="SAM" id="SignalP"/>
    </source>
</evidence>
<dbReference type="InterPro" id="IPR028081">
    <property type="entry name" value="Leu-bd"/>
</dbReference>
<sequence>MNKGISMQFFRYTLIAAGVLALAACNESQDQAATGQPADAGEIVVKIGSANPLTGPFAHWGRDSDNGVKLAAEEANAEGITLDGKKVKFEVVSEDDQADPKVATQVAQRFVDAGVAGVIGHLTSGASIPASRLYSDAGIPMVAASVTSPKFTQQGYSNTFRIIANDTQQGEALAKFALGTLKAKKIAVIDDRTTYGQGLADDFARSVEAAGGKVVKREYTTNSSTDFMAILTSIKGEQPDLVFYGGMDAQAGPMVKQMAKVGLKAAFMGADGINTAEFIKLAGKNGENAYASSAGAPKAQMPGFASFNDKFKAKFNAEIQAYAPYTYDATRVLIDSMKRAGSAEPKQYLPELAKTKLEGVTGPIEFTPSGDIKNGTVALYQLKTGKWETVGAPAAKADASAAK</sequence>
<dbReference type="OrthoDB" id="9783240at2"/>
<proteinExistence type="inferred from homology"/>
<protein>
    <submittedName>
        <fullName evidence="7">Branched-chain amino acid ABC transporter substrate-binding protein</fullName>
    </submittedName>
</protein>
<dbReference type="KEGG" id="ccah:DWG20_13480"/>
<evidence type="ECO:0000256" key="1">
    <source>
        <dbReference type="ARBA" id="ARBA00010062"/>
    </source>
</evidence>
<gene>
    <name evidence="7" type="ORF">DWG20_13480</name>
</gene>
<feature type="signal peptide" evidence="5">
    <location>
        <begin position="1"/>
        <end position="32"/>
    </location>
</feature>
<evidence type="ECO:0000313" key="7">
    <source>
        <dbReference type="EMBL" id="AXK40356.1"/>
    </source>
</evidence>
<dbReference type="InterPro" id="IPR000709">
    <property type="entry name" value="Leu_Ile_Val-bd"/>
</dbReference>
<dbReference type="PANTHER" id="PTHR47151:SF2">
    <property type="entry name" value="AMINO ACID BINDING PROTEIN"/>
    <property type="match status" value="1"/>
</dbReference>
<dbReference type="Pfam" id="PF13458">
    <property type="entry name" value="Peripla_BP_6"/>
    <property type="match status" value="1"/>
</dbReference>
<feature type="chain" id="PRO_5016716176" evidence="5">
    <location>
        <begin position="33"/>
        <end position="403"/>
    </location>
</feature>
<dbReference type="GO" id="GO:0006865">
    <property type="term" value="P:amino acid transport"/>
    <property type="evidence" value="ECO:0007669"/>
    <property type="project" value="UniProtKB-KW"/>
</dbReference>
<keyword evidence="4" id="KW-0029">Amino-acid transport</keyword>
<dbReference type="PROSITE" id="PS51257">
    <property type="entry name" value="PROKAR_LIPOPROTEIN"/>
    <property type="match status" value="1"/>
</dbReference>
<dbReference type="Gene3D" id="3.40.50.2300">
    <property type="match status" value="2"/>
</dbReference>
<dbReference type="AlphaFoldDB" id="A0A345Y8V4"/>
<name>A0A345Y8V4_9NEIS</name>
<accession>A0A345Y8V4</accession>
<dbReference type="InterPro" id="IPR028082">
    <property type="entry name" value="Peripla_BP_I"/>
</dbReference>
<dbReference type="Proteomes" id="UP000254537">
    <property type="component" value="Chromosome"/>
</dbReference>
<evidence type="ECO:0000256" key="4">
    <source>
        <dbReference type="ARBA" id="ARBA00022970"/>
    </source>
</evidence>
<dbReference type="SUPFAM" id="SSF53822">
    <property type="entry name" value="Periplasmic binding protein-like I"/>
    <property type="match status" value="1"/>
</dbReference>